<dbReference type="EMBL" id="BARW01041376">
    <property type="protein sequence ID" value="GAJ16377.1"/>
    <property type="molecule type" value="Genomic_DNA"/>
</dbReference>
<dbReference type="AlphaFoldDB" id="X1VEW5"/>
<reference evidence="1" key="1">
    <citation type="journal article" date="2014" name="Front. Microbiol.">
        <title>High frequency of phylogenetically diverse reductive dehalogenase-homologous genes in deep subseafloor sedimentary metagenomes.</title>
        <authorList>
            <person name="Kawai M."/>
            <person name="Futagami T."/>
            <person name="Toyoda A."/>
            <person name="Takaki Y."/>
            <person name="Nishi S."/>
            <person name="Hori S."/>
            <person name="Arai W."/>
            <person name="Tsubouchi T."/>
            <person name="Morono Y."/>
            <person name="Uchiyama I."/>
            <person name="Ito T."/>
            <person name="Fujiyama A."/>
            <person name="Inagaki F."/>
            <person name="Takami H."/>
        </authorList>
    </citation>
    <scope>NUCLEOTIDE SEQUENCE</scope>
    <source>
        <strain evidence="1">Expedition CK06-06</strain>
    </source>
</reference>
<comment type="caution">
    <text evidence="1">The sequence shown here is derived from an EMBL/GenBank/DDBJ whole genome shotgun (WGS) entry which is preliminary data.</text>
</comment>
<name>X1VEW5_9ZZZZ</name>
<proteinExistence type="predicted"/>
<protein>
    <submittedName>
        <fullName evidence="1">Uncharacterized protein</fullName>
    </submittedName>
</protein>
<gene>
    <name evidence="1" type="ORF">S12H4_61996</name>
</gene>
<organism evidence="1">
    <name type="scientific">marine sediment metagenome</name>
    <dbReference type="NCBI Taxonomy" id="412755"/>
    <lineage>
        <taxon>unclassified sequences</taxon>
        <taxon>metagenomes</taxon>
        <taxon>ecological metagenomes</taxon>
    </lineage>
</organism>
<evidence type="ECO:0000313" key="1">
    <source>
        <dbReference type="EMBL" id="GAJ16377.1"/>
    </source>
</evidence>
<accession>X1VEW5</accession>
<feature type="non-terminal residue" evidence="1">
    <location>
        <position position="1"/>
    </location>
</feature>
<sequence>SVILVHQRYNADKAQSVLTVINKAVVLIGGYKDNAIFRYLSFSLLAHHYPPTGKNEHLVFPRVLMRWGRATRLNIKDTHTEIWCSLIGTDNLALN</sequence>